<reference evidence="2" key="2">
    <citation type="journal article" date="2022" name="Microb. Genom.">
        <title>A chromosome-scale genome assembly of the tomato pathogen Cladosporium fulvum reveals a compartmentalized genome architecture and the presence of a dispensable chromosome.</title>
        <authorList>
            <person name="Zaccaron A.Z."/>
            <person name="Chen L.H."/>
            <person name="Samaras A."/>
            <person name="Stergiopoulos I."/>
        </authorList>
    </citation>
    <scope>NUCLEOTIDE SEQUENCE</scope>
    <source>
        <strain evidence="2">Race5_Kim</strain>
    </source>
</reference>
<keyword evidence="3" id="KW-1185">Reference proteome</keyword>
<gene>
    <name evidence="2" type="ORF">CLAFUR5_02442</name>
</gene>
<feature type="compositionally biased region" description="Basic and acidic residues" evidence="1">
    <location>
        <begin position="419"/>
        <end position="428"/>
    </location>
</feature>
<reference evidence="2" key="1">
    <citation type="submission" date="2021-12" db="EMBL/GenBank/DDBJ databases">
        <authorList>
            <person name="Zaccaron A."/>
            <person name="Stergiopoulos I."/>
        </authorList>
    </citation>
    <scope>NUCLEOTIDE SEQUENCE</scope>
    <source>
        <strain evidence="2">Race5_Kim</strain>
    </source>
</reference>
<feature type="compositionally biased region" description="Low complexity" evidence="1">
    <location>
        <begin position="10"/>
        <end position="23"/>
    </location>
</feature>
<feature type="compositionally biased region" description="Low complexity" evidence="1">
    <location>
        <begin position="395"/>
        <end position="409"/>
    </location>
</feature>
<dbReference type="EMBL" id="CP090164">
    <property type="protein sequence ID" value="UJO14521.1"/>
    <property type="molecule type" value="Genomic_DNA"/>
</dbReference>
<dbReference type="GeneID" id="71982320"/>
<dbReference type="RefSeq" id="XP_047758887.1">
    <property type="nucleotide sequence ID" value="XM_047901590.1"/>
</dbReference>
<protein>
    <submittedName>
        <fullName evidence="2">Uncharacterized protein</fullName>
    </submittedName>
</protein>
<evidence type="ECO:0000313" key="3">
    <source>
        <dbReference type="Proteomes" id="UP000756132"/>
    </source>
</evidence>
<dbReference type="AlphaFoldDB" id="A0A9Q8P629"/>
<feature type="region of interest" description="Disordered" evidence="1">
    <location>
        <begin position="352"/>
        <end position="474"/>
    </location>
</feature>
<sequence>MVGNRRRNTTTDSSSISSKTPSTGADSRANTVDEDLIIVWPGMQVPFRLDPTVPSFLPTSRGEFGTAEEKEEKLLKSLLEDINAVLRDPGRGDPYPGPPGEGFLHGSFAGFFGDDEIVHVHGMRWELDVIKNEIETNGQAMWRGPFAQDALDLQLHYGVTPCDCAIGLTEQGRGWPTGAKATMPLPPSAPGDRESRTPEVLTGRKLSFVDDKDALLPSLGLAPPLIHPLAGKSRPQQVTAPMEKPKNVSHAKWNNVPLFEGLTDDESLGGWVHPDDLQGGIALKLAHSHKNSEIADKITALYKSAGLAPPTRSALTYRWTHALEARCKQDGKNFKIEKKRISNLRPDKRIRGYWFHSSSPGRSNTGFVAESSKKQPQSAQSLDASSVGIEKDFGETTSTGSAAVASGSAKKSPLVGKRKREDSLDTPEKGQGQSGEASSSGKAAAEGSEAQDARELHAAKRRKTDKKKDAGWRI</sequence>
<proteinExistence type="predicted"/>
<dbReference type="Proteomes" id="UP000756132">
    <property type="component" value="Chromosome 2"/>
</dbReference>
<feature type="compositionally biased region" description="Polar residues" evidence="1">
    <location>
        <begin position="356"/>
        <end position="366"/>
    </location>
</feature>
<feature type="compositionally biased region" description="Low complexity" evidence="1">
    <location>
        <begin position="429"/>
        <end position="450"/>
    </location>
</feature>
<name>A0A9Q8P629_PASFU</name>
<dbReference type="OrthoDB" id="3647532at2759"/>
<evidence type="ECO:0000313" key="2">
    <source>
        <dbReference type="EMBL" id="UJO14521.1"/>
    </source>
</evidence>
<feature type="region of interest" description="Disordered" evidence="1">
    <location>
        <begin position="1"/>
        <end position="28"/>
    </location>
</feature>
<accession>A0A9Q8P629</accession>
<evidence type="ECO:0000256" key="1">
    <source>
        <dbReference type="SAM" id="MobiDB-lite"/>
    </source>
</evidence>
<organism evidence="2 3">
    <name type="scientific">Passalora fulva</name>
    <name type="common">Tomato leaf mold</name>
    <name type="synonym">Cladosporium fulvum</name>
    <dbReference type="NCBI Taxonomy" id="5499"/>
    <lineage>
        <taxon>Eukaryota</taxon>
        <taxon>Fungi</taxon>
        <taxon>Dikarya</taxon>
        <taxon>Ascomycota</taxon>
        <taxon>Pezizomycotina</taxon>
        <taxon>Dothideomycetes</taxon>
        <taxon>Dothideomycetidae</taxon>
        <taxon>Mycosphaerellales</taxon>
        <taxon>Mycosphaerellaceae</taxon>
        <taxon>Fulvia</taxon>
    </lineage>
</organism>
<feature type="compositionally biased region" description="Polar residues" evidence="1">
    <location>
        <begin position="374"/>
        <end position="384"/>
    </location>
</feature>
<dbReference type="KEGG" id="ffu:CLAFUR5_02442"/>